<evidence type="ECO:0000259" key="1">
    <source>
        <dbReference type="Pfam" id="PF00487"/>
    </source>
</evidence>
<dbReference type="InterPro" id="IPR012171">
    <property type="entry name" value="Fatty_acid_desaturase"/>
</dbReference>
<keyword evidence="3" id="KW-1185">Reference proteome</keyword>
<accession>A0A177CEN1</accession>
<dbReference type="Pfam" id="PF00487">
    <property type="entry name" value="FA_desaturase"/>
    <property type="match status" value="1"/>
</dbReference>
<evidence type="ECO:0000313" key="2">
    <source>
        <dbReference type="EMBL" id="OAG06094.1"/>
    </source>
</evidence>
<organism evidence="2 3">
    <name type="scientific">Paraphaeosphaeria sporulosa</name>
    <dbReference type="NCBI Taxonomy" id="1460663"/>
    <lineage>
        <taxon>Eukaryota</taxon>
        <taxon>Fungi</taxon>
        <taxon>Dikarya</taxon>
        <taxon>Ascomycota</taxon>
        <taxon>Pezizomycotina</taxon>
        <taxon>Dothideomycetes</taxon>
        <taxon>Pleosporomycetidae</taxon>
        <taxon>Pleosporales</taxon>
        <taxon>Massarineae</taxon>
        <taxon>Didymosphaeriaceae</taxon>
        <taxon>Paraphaeosphaeria</taxon>
    </lineage>
</organism>
<feature type="domain" description="Fatty acid desaturase" evidence="1">
    <location>
        <begin position="86"/>
        <end position="363"/>
    </location>
</feature>
<dbReference type="GO" id="GO:0016491">
    <property type="term" value="F:oxidoreductase activity"/>
    <property type="evidence" value="ECO:0007669"/>
    <property type="project" value="InterPro"/>
</dbReference>
<reference evidence="2 3" key="1">
    <citation type="submission" date="2016-05" db="EMBL/GenBank/DDBJ databases">
        <title>Comparative analysis of secretome profiles of manganese(II)-oxidizing ascomycete fungi.</title>
        <authorList>
            <consortium name="DOE Joint Genome Institute"/>
            <person name="Zeiner C.A."/>
            <person name="Purvine S.O."/>
            <person name="Zink E.M."/>
            <person name="Wu S."/>
            <person name="Pasa-Tolic L."/>
            <person name="Chaput D.L."/>
            <person name="Haridas S."/>
            <person name="Grigoriev I.V."/>
            <person name="Santelli C.M."/>
            <person name="Hansel C.M."/>
        </authorList>
    </citation>
    <scope>NUCLEOTIDE SEQUENCE [LARGE SCALE GENOMIC DNA]</scope>
    <source>
        <strain evidence="2 3">AP3s5-JAC2a</strain>
    </source>
</reference>
<dbReference type="EMBL" id="KV441552">
    <property type="protein sequence ID" value="OAG06094.1"/>
    <property type="molecule type" value="Genomic_DNA"/>
</dbReference>
<dbReference type="InParanoid" id="A0A177CEN1"/>
<gene>
    <name evidence="2" type="ORF">CC84DRAFT_1092602</name>
</gene>
<dbReference type="Proteomes" id="UP000077069">
    <property type="component" value="Unassembled WGS sequence"/>
</dbReference>
<proteinExistence type="predicted"/>
<protein>
    <submittedName>
        <fullName evidence="2">Delta-12 fatty acid desaturas-like protein</fullName>
    </submittedName>
</protein>
<sequence>MSKRKSSSTIDYDSHPSELVGSGVSTINSKVDIKQLRDKIPPHCFQPSYTKSIYYLSRDIMLAAVLGTVAHTGIPSLPSVYLRTIAWISYGYLQGLVLTGLWVLGHECGHMAFSPSQTLNDVLGFILHSSLLTPYFSWKSSHRRHHIYANNLAKDHNYVPPTRISYAESLLFQANRLEELTEDSPVVIIFRILIQQLLGFPWYLLTNITGSPGSLHRKRSDSFLGNSHFAPRSTLFRPEEAHLIIASDLGLLAMAGVLWYASESLGLPVVLLYIQPWLWVNNWIVAITYLHHTHPSLPKYEDEAWSFVRGATATMDRDFGWTGRYLFHGIIEYHVIHHLFSRIPFYHAEEATKAIVPLLGSHYHCDRNSSFLAGIWTAFTKCQWVEPDNEDAKPRDRVMWYKGGPSPPPEISMGRKSWSL</sequence>
<dbReference type="OrthoDB" id="1461976at2759"/>
<dbReference type="PANTHER" id="PTHR32100">
    <property type="entry name" value="OMEGA-6 FATTY ACID DESATURASE, CHLOROPLASTIC"/>
    <property type="match status" value="1"/>
</dbReference>
<dbReference type="CDD" id="cd03507">
    <property type="entry name" value="Delta12-FADS-like"/>
    <property type="match status" value="1"/>
</dbReference>
<name>A0A177CEN1_9PLEO</name>
<dbReference type="AlphaFoldDB" id="A0A177CEN1"/>
<dbReference type="InterPro" id="IPR005804">
    <property type="entry name" value="FA_desaturase_dom"/>
</dbReference>
<dbReference type="RefSeq" id="XP_018036459.1">
    <property type="nucleotide sequence ID" value="XM_018174469.1"/>
</dbReference>
<dbReference type="GO" id="GO:0006629">
    <property type="term" value="P:lipid metabolic process"/>
    <property type="evidence" value="ECO:0007669"/>
    <property type="project" value="InterPro"/>
</dbReference>
<evidence type="ECO:0000313" key="3">
    <source>
        <dbReference type="Proteomes" id="UP000077069"/>
    </source>
</evidence>
<dbReference type="GeneID" id="28757955"/>
<dbReference type="STRING" id="1460663.A0A177CEN1"/>